<feature type="transmembrane region" description="Helical" evidence="2">
    <location>
        <begin position="6"/>
        <end position="26"/>
    </location>
</feature>
<dbReference type="Gene3D" id="2.40.50.100">
    <property type="match status" value="1"/>
</dbReference>
<evidence type="ECO:0000313" key="4">
    <source>
        <dbReference type="EMBL" id="MPM17527.1"/>
    </source>
</evidence>
<feature type="domain" description="Multidrug resistance protein MdtA-like barrel-sandwich hybrid" evidence="3">
    <location>
        <begin position="74"/>
        <end position="195"/>
    </location>
</feature>
<dbReference type="PANTHER" id="PTHR30469">
    <property type="entry name" value="MULTIDRUG RESISTANCE PROTEIN MDTA"/>
    <property type="match status" value="1"/>
</dbReference>
<name>A0A644XNG1_9ZZZZ</name>
<evidence type="ECO:0000259" key="3">
    <source>
        <dbReference type="Pfam" id="PF25917"/>
    </source>
</evidence>
<dbReference type="NCBIfam" id="TIGR01730">
    <property type="entry name" value="RND_mfp"/>
    <property type="match status" value="1"/>
</dbReference>
<gene>
    <name evidence="4" type="primary">mdtA_44</name>
    <name evidence="4" type="ORF">SDC9_63922</name>
</gene>
<evidence type="ECO:0000256" key="2">
    <source>
        <dbReference type="SAM" id="Phobius"/>
    </source>
</evidence>
<accession>A0A644XNG1</accession>
<dbReference type="Pfam" id="PF25917">
    <property type="entry name" value="BSH_RND"/>
    <property type="match status" value="1"/>
</dbReference>
<organism evidence="4">
    <name type="scientific">bioreactor metagenome</name>
    <dbReference type="NCBI Taxonomy" id="1076179"/>
    <lineage>
        <taxon>unclassified sequences</taxon>
        <taxon>metagenomes</taxon>
        <taxon>ecological metagenomes</taxon>
    </lineage>
</organism>
<dbReference type="PANTHER" id="PTHR30469:SF15">
    <property type="entry name" value="HLYD FAMILY OF SECRETION PROTEINS"/>
    <property type="match status" value="1"/>
</dbReference>
<dbReference type="GO" id="GO:1990281">
    <property type="term" value="C:efflux pump complex"/>
    <property type="evidence" value="ECO:0007669"/>
    <property type="project" value="TreeGrafter"/>
</dbReference>
<proteinExistence type="predicted"/>
<comment type="caution">
    <text evidence="4">The sequence shown here is derived from an EMBL/GenBank/DDBJ whole genome shotgun (WGS) entry which is preliminary data.</text>
</comment>
<dbReference type="GO" id="GO:0015562">
    <property type="term" value="F:efflux transmembrane transporter activity"/>
    <property type="evidence" value="ECO:0007669"/>
    <property type="project" value="TreeGrafter"/>
</dbReference>
<reference evidence="4" key="1">
    <citation type="submission" date="2019-08" db="EMBL/GenBank/DDBJ databases">
        <authorList>
            <person name="Kucharzyk K."/>
            <person name="Murdoch R.W."/>
            <person name="Higgins S."/>
            <person name="Loffler F."/>
        </authorList>
    </citation>
    <scope>NUCLEOTIDE SEQUENCE</scope>
</reference>
<keyword evidence="2" id="KW-1133">Transmembrane helix</keyword>
<dbReference type="Gene3D" id="1.10.287.470">
    <property type="entry name" value="Helix hairpin bin"/>
    <property type="match status" value="1"/>
</dbReference>
<dbReference type="SUPFAM" id="SSF111369">
    <property type="entry name" value="HlyD-like secretion proteins"/>
    <property type="match status" value="1"/>
</dbReference>
<evidence type="ECO:0000256" key="1">
    <source>
        <dbReference type="SAM" id="Coils"/>
    </source>
</evidence>
<keyword evidence="2" id="KW-0472">Membrane</keyword>
<feature type="coiled-coil region" evidence="1">
    <location>
        <begin position="106"/>
        <end position="133"/>
    </location>
</feature>
<keyword evidence="2" id="KW-0812">Transmembrane</keyword>
<protein>
    <submittedName>
        <fullName evidence="4">Multidrug resistance protein MdtA</fullName>
    </submittedName>
</protein>
<keyword evidence="1" id="KW-0175">Coiled coil</keyword>
<sequence>MNKRSQNIITIIVGVLIIVVVVFRLISNKKNMEKELDNLISYERIVPVEVYKVSLDSFSNVTNEIGKFVPQTVVPIISEAQGKVTALYVKTGDFVKKGQVLAEIDKEVISSQLTTAKTNMDNAERDMNRLKILSEGDAVTKQQYEASVLNFQNAKATYTALKKSTDDTKVRASISGYISDKTVENGSLVSPGMPLMTISDMTRMKFETRVSEEIVNTLKYGQRVEIYTESSKNLSGSIKEIDIKSDESGKYKVTVDINGGTSDLKGGMSARMKVKSDKTKKSLVIPRKAVVGSIESGDVFIVLGDSVKIRKVSAESINNEKVVVKQGLSDGETIVLTGQINLTEGTKIKVINK</sequence>
<dbReference type="EMBL" id="VSSQ01002813">
    <property type="protein sequence ID" value="MPM17527.1"/>
    <property type="molecule type" value="Genomic_DNA"/>
</dbReference>
<dbReference type="AlphaFoldDB" id="A0A644XNG1"/>
<dbReference type="InterPro" id="IPR006143">
    <property type="entry name" value="RND_pump_MFP"/>
</dbReference>
<dbReference type="Gene3D" id="2.40.420.20">
    <property type="match status" value="1"/>
</dbReference>
<dbReference type="InterPro" id="IPR058625">
    <property type="entry name" value="MdtA-like_BSH"/>
</dbReference>
<dbReference type="Gene3D" id="2.40.30.170">
    <property type="match status" value="1"/>
</dbReference>